<dbReference type="EC" id="2.7.7.65" evidence="3"/>
<dbReference type="Gene3D" id="3.30.70.270">
    <property type="match status" value="1"/>
</dbReference>
<dbReference type="InterPro" id="IPR000160">
    <property type="entry name" value="GGDEF_dom"/>
</dbReference>
<name>A0A0J7J806_9GAMM</name>
<organism evidence="11 12">
    <name type="scientific">Marinobacter subterrani</name>
    <dbReference type="NCBI Taxonomy" id="1658765"/>
    <lineage>
        <taxon>Bacteria</taxon>
        <taxon>Pseudomonadati</taxon>
        <taxon>Pseudomonadota</taxon>
        <taxon>Gammaproteobacteria</taxon>
        <taxon>Pseudomonadales</taxon>
        <taxon>Marinobacteraceae</taxon>
        <taxon>Marinobacter</taxon>
    </lineage>
</organism>
<dbReference type="PANTHER" id="PTHR45138:SF9">
    <property type="entry name" value="DIGUANYLATE CYCLASE DGCM-RELATED"/>
    <property type="match status" value="1"/>
</dbReference>
<evidence type="ECO:0000256" key="3">
    <source>
        <dbReference type="ARBA" id="ARBA00012528"/>
    </source>
</evidence>
<dbReference type="Pfam" id="PF03924">
    <property type="entry name" value="CHASE"/>
    <property type="match status" value="1"/>
</dbReference>
<dbReference type="SUPFAM" id="SSF55073">
    <property type="entry name" value="Nucleotide cyclase"/>
    <property type="match status" value="1"/>
</dbReference>
<comment type="caution">
    <text evidence="11">The sequence shown here is derived from an EMBL/GenBank/DDBJ whole genome shotgun (WGS) entry which is preliminary data.</text>
</comment>
<dbReference type="Gene3D" id="3.30.450.350">
    <property type="entry name" value="CHASE domain"/>
    <property type="match status" value="1"/>
</dbReference>
<dbReference type="CDD" id="cd01949">
    <property type="entry name" value="GGDEF"/>
    <property type="match status" value="1"/>
</dbReference>
<comment type="subcellular location">
    <subcellularLocation>
        <location evidence="2">Membrane</location>
    </subcellularLocation>
</comment>
<accession>A0A0J7J806</accession>
<dbReference type="AlphaFoldDB" id="A0A0J7J806"/>
<dbReference type="PROSITE" id="PS50887">
    <property type="entry name" value="GGDEF"/>
    <property type="match status" value="1"/>
</dbReference>
<dbReference type="GO" id="GO:0005886">
    <property type="term" value="C:plasma membrane"/>
    <property type="evidence" value="ECO:0007669"/>
    <property type="project" value="TreeGrafter"/>
</dbReference>
<dbReference type="InterPro" id="IPR050469">
    <property type="entry name" value="Diguanylate_Cyclase"/>
</dbReference>
<comment type="catalytic activity">
    <reaction evidence="7">
        <text>2 GTP = 3',3'-c-di-GMP + 2 diphosphate</text>
        <dbReference type="Rhea" id="RHEA:24898"/>
        <dbReference type="ChEBI" id="CHEBI:33019"/>
        <dbReference type="ChEBI" id="CHEBI:37565"/>
        <dbReference type="ChEBI" id="CHEBI:58805"/>
        <dbReference type="EC" id="2.7.7.65"/>
    </reaction>
</comment>
<dbReference type="RefSeq" id="WP_048496933.1">
    <property type="nucleotide sequence ID" value="NZ_LFBU01000001.1"/>
</dbReference>
<sequence>MSDVRFPKRRIIISAVVALLAGVAISLALGRLLYSEESRTVTLEFKADIDQLSASIEREVLLNLEILYALKAAVGTMPDMTRDRFETLTRKVLDRSPAIQAFAWAPIVERDQLPEFIREQRMTYPEFSVTEAGAEGLSPVRARAEYVPVQYIEPLADNRAALGFDLASEASRRKALTRAGESGEMVATAGIRLVQEPEDQNGFLVFAPLYEFAPGTSGTVADSHQTGFINGVFRVGELVKQAVGSERRTDLLLEVIDRTGDEETVLYRSGRPDAPGWRFEDRYRAGQFEIAGRQWSVEAVPSEGLIKERRGLLPIFVSSAGIVLVCVVVGYFLAGARRNAQLSEAKAELEQISLTDSLTGLANRRHFDAVLKQEVRRASREKTPLSLLMIDIDYFKEYNDEYGHPAGDQCLVQVAEILGAMIKRPADLVARYGGEEFAIILPDTANPTPIAKACRKAVLDRGIPHPRSPVADIVTISLGVTTIPPETEVDPGEVVDRADKLLYEAKASGRNRVCGG</sequence>
<dbReference type="Proteomes" id="UP000036102">
    <property type="component" value="Unassembled WGS sequence"/>
</dbReference>
<dbReference type="InterPro" id="IPR042240">
    <property type="entry name" value="CHASE_sf"/>
</dbReference>
<evidence type="ECO:0000256" key="8">
    <source>
        <dbReference type="SAM" id="Phobius"/>
    </source>
</evidence>
<feature type="transmembrane region" description="Helical" evidence="8">
    <location>
        <begin position="311"/>
        <end position="334"/>
    </location>
</feature>
<dbReference type="InterPro" id="IPR029787">
    <property type="entry name" value="Nucleotide_cyclase"/>
</dbReference>
<evidence type="ECO:0000256" key="6">
    <source>
        <dbReference type="ARBA" id="ARBA00023136"/>
    </source>
</evidence>
<dbReference type="GO" id="GO:0007165">
    <property type="term" value="P:signal transduction"/>
    <property type="evidence" value="ECO:0007669"/>
    <property type="project" value="UniProtKB-ARBA"/>
</dbReference>
<dbReference type="NCBIfam" id="TIGR00254">
    <property type="entry name" value="GGDEF"/>
    <property type="match status" value="1"/>
</dbReference>
<evidence type="ECO:0000256" key="7">
    <source>
        <dbReference type="ARBA" id="ARBA00034247"/>
    </source>
</evidence>
<dbReference type="SMART" id="SM01079">
    <property type="entry name" value="CHASE"/>
    <property type="match status" value="1"/>
</dbReference>
<dbReference type="PATRIC" id="fig|1658765.3.peg.506"/>
<comment type="cofactor">
    <cofactor evidence="1">
        <name>Mg(2+)</name>
        <dbReference type="ChEBI" id="CHEBI:18420"/>
    </cofactor>
</comment>
<feature type="transmembrane region" description="Helical" evidence="8">
    <location>
        <begin position="12"/>
        <end position="34"/>
    </location>
</feature>
<gene>
    <name evidence="11" type="ORF">Msub_10515</name>
</gene>
<evidence type="ECO:0000259" key="9">
    <source>
        <dbReference type="PROSITE" id="PS50839"/>
    </source>
</evidence>
<dbReference type="OrthoDB" id="73375at2"/>
<dbReference type="SMART" id="SM00267">
    <property type="entry name" value="GGDEF"/>
    <property type="match status" value="1"/>
</dbReference>
<dbReference type="FunFam" id="3.30.70.270:FF:000001">
    <property type="entry name" value="Diguanylate cyclase domain protein"/>
    <property type="match status" value="1"/>
</dbReference>
<dbReference type="InterPro" id="IPR043128">
    <property type="entry name" value="Rev_trsase/Diguanyl_cyclase"/>
</dbReference>
<proteinExistence type="predicted"/>
<dbReference type="InterPro" id="IPR006189">
    <property type="entry name" value="CHASE_dom"/>
</dbReference>
<feature type="domain" description="CHASE" evidence="9">
    <location>
        <begin position="76"/>
        <end position="298"/>
    </location>
</feature>
<evidence type="ECO:0000256" key="5">
    <source>
        <dbReference type="ARBA" id="ARBA00022989"/>
    </source>
</evidence>
<evidence type="ECO:0000256" key="1">
    <source>
        <dbReference type="ARBA" id="ARBA00001946"/>
    </source>
</evidence>
<evidence type="ECO:0000259" key="10">
    <source>
        <dbReference type="PROSITE" id="PS50887"/>
    </source>
</evidence>
<dbReference type="STRING" id="1658765.Msub_10515"/>
<dbReference type="PROSITE" id="PS50839">
    <property type="entry name" value="CHASE"/>
    <property type="match status" value="1"/>
</dbReference>
<keyword evidence="12" id="KW-1185">Reference proteome</keyword>
<dbReference type="GO" id="GO:0052621">
    <property type="term" value="F:diguanylate cyclase activity"/>
    <property type="evidence" value="ECO:0007669"/>
    <property type="project" value="UniProtKB-EC"/>
</dbReference>
<feature type="domain" description="GGDEF" evidence="10">
    <location>
        <begin position="383"/>
        <end position="516"/>
    </location>
</feature>
<dbReference type="PANTHER" id="PTHR45138">
    <property type="entry name" value="REGULATORY COMPONENTS OF SENSORY TRANSDUCTION SYSTEM"/>
    <property type="match status" value="1"/>
</dbReference>
<keyword evidence="6 8" id="KW-0472">Membrane</keyword>
<keyword evidence="4 8" id="KW-0812">Transmembrane</keyword>
<reference evidence="11 12" key="1">
    <citation type="submission" date="2015-06" db="EMBL/GenBank/DDBJ databases">
        <title>Marinobacter subterrani, a genetically tractable neutrophilic iron-oxidizing strain isolated from the Soudan Iron Mine.</title>
        <authorList>
            <person name="Bonis B.M."/>
            <person name="Gralnick J.A."/>
        </authorList>
    </citation>
    <scope>NUCLEOTIDE SEQUENCE [LARGE SCALE GENOMIC DNA]</scope>
    <source>
        <strain evidence="11 12">JG233</strain>
    </source>
</reference>
<dbReference type="EMBL" id="LFBU01000001">
    <property type="protein sequence ID" value="KMQ74332.1"/>
    <property type="molecule type" value="Genomic_DNA"/>
</dbReference>
<keyword evidence="5 8" id="KW-1133">Transmembrane helix</keyword>
<protein>
    <recommendedName>
        <fullName evidence="3">diguanylate cyclase</fullName>
        <ecNumber evidence="3">2.7.7.65</ecNumber>
    </recommendedName>
</protein>
<evidence type="ECO:0000313" key="11">
    <source>
        <dbReference type="EMBL" id="KMQ74332.1"/>
    </source>
</evidence>
<dbReference type="GO" id="GO:1902201">
    <property type="term" value="P:negative regulation of bacterial-type flagellum-dependent cell motility"/>
    <property type="evidence" value="ECO:0007669"/>
    <property type="project" value="TreeGrafter"/>
</dbReference>
<evidence type="ECO:0000313" key="12">
    <source>
        <dbReference type="Proteomes" id="UP000036102"/>
    </source>
</evidence>
<dbReference type="Pfam" id="PF00990">
    <property type="entry name" value="GGDEF"/>
    <property type="match status" value="1"/>
</dbReference>
<evidence type="ECO:0000256" key="2">
    <source>
        <dbReference type="ARBA" id="ARBA00004370"/>
    </source>
</evidence>
<evidence type="ECO:0000256" key="4">
    <source>
        <dbReference type="ARBA" id="ARBA00022692"/>
    </source>
</evidence>
<dbReference type="GO" id="GO:0043709">
    <property type="term" value="P:cell adhesion involved in single-species biofilm formation"/>
    <property type="evidence" value="ECO:0007669"/>
    <property type="project" value="TreeGrafter"/>
</dbReference>